<keyword evidence="7 8" id="KW-0472">Membrane</keyword>
<evidence type="ECO:0000256" key="8">
    <source>
        <dbReference type="RuleBase" id="RU363032"/>
    </source>
</evidence>
<evidence type="ECO:0000259" key="9">
    <source>
        <dbReference type="PROSITE" id="PS50928"/>
    </source>
</evidence>
<dbReference type="SUPFAM" id="SSF161098">
    <property type="entry name" value="MetI-like"/>
    <property type="match status" value="1"/>
</dbReference>
<evidence type="ECO:0000313" key="11">
    <source>
        <dbReference type="Proteomes" id="UP001518989"/>
    </source>
</evidence>
<dbReference type="PANTHER" id="PTHR43357:SF4">
    <property type="entry name" value="INNER MEMBRANE ABC TRANSPORTER PERMEASE PROTEIN YDCV"/>
    <property type="match status" value="1"/>
</dbReference>
<feature type="transmembrane region" description="Helical" evidence="8">
    <location>
        <begin position="178"/>
        <end position="201"/>
    </location>
</feature>
<dbReference type="PANTHER" id="PTHR43357">
    <property type="entry name" value="INNER MEMBRANE ABC TRANSPORTER PERMEASE PROTEIN YDCV"/>
    <property type="match status" value="1"/>
</dbReference>
<protein>
    <submittedName>
        <fullName evidence="10">ABC transporter permease</fullName>
    </submittedName>
</protein>
<gene>
    <name evidence="10" type="ORF">IAI61_10535</name>
</gene>
<organism evidence="10 11">
    <name type="scientific">Roseomonas haemaphysalidis</name>
    <dbReference type="NCBI Taxonomy" id="2768162"/>
    <lineage>
        <taxon>Bacteria</taxon>
        <taxon>Pseudomonadati</taxon>
        <taxon>Pseudomonadota</taxon>
        <taxon>Alphaproteobacteria</taxon>
        <taxon>Acetobacterales</taxon>
        <taxon>Roseomonadaceae</taxon>
        <taxon>Roseomonas</taxon>
    </lineage>
</organism>
<dbReference type="InterPro" id="IPR000515">
    <property type="entry name" value="MetI-like"/>
</dbReference>
<dbReference type="Gene3D" id="1.10.3720.10">
    <property type="entry name" value="MetI-like"/>
    <property type="match status" value="1"/>
</dbReference>
<keyword evidence="4" id="KW-0997">Cell inner membrane</keyword>
<comment type="similarity">
    <text evidence="8">Belongs to the binding-protein-dependent transport system permease family.</text>
</comment>
<dbReference type="EMBL" id="JACTNG010000004">
    <property type="protein sequence ID" value="MBO1079471.1"/>
    <property type="molecule type" value="Genomic_DNA"/>
</dbReference>
<feature type="domain" description="ABC transmembrane type-1" evidence="9">
    <location>
        <begin position="66"/>
        <end position="254"/>
    </location>
</feature>
<keyword evidence="6 8" id="KW-1133">Transmembrane helix</keyword>
<keyword evidence="3" id="KW-1003">Cell membrane</keyword>
<feature type="transmembrane region" description="Helical" evidence="8">
    <location>
        <begin position="232"/>
        <end position="254"/>
    </location>
</feature>
<keyword evidence="11" id="KW-1185">Reference proteome</keyword>
<feature type="transmembrane region" description="Helical" evidence="8">
    <location>
        <begin position="104"/>
        <end position="123"/>
    </location>
</feature>
<feature type="transmembrane region" description="Helical" evidence="8">
    <location>
        <begin position="12"/>
        <end position="35"/>
    </location>
</feature>
<evidence type="ECO:0000256" key="6">
    <source>
        <dbReference type="ARBA" id="ARBA00022989"/>
    </source>
</evidence>
<feature type="transmembrane region" description="Helical" evidence="8">
    <location>
        <begin position="72"/>
        <end position="92"/>
    </location>
</feature>
<dbReference type="CDD" id="cd06261">
    <property type="entry name" value="TM_PBP2"/>
    <property type="match status" value="1"/>
</dbReference>
<dbReference type="Proteomes" id="UP001518989">
    <property type="component" value="Unassembled WGS sequence"/>
</dbReference>
<dbReference type="InterPro" id="IPR035906">
    <property type="entry name" value="MetI-like_sf"/>
</dbReference>
<dbReference type="RefSeq" id="WP_207417054.1">
    <property type="nucleotide sequence ID" value="NZ_CP061177.1"/>
</dbReference>
<evidence type="ECO:0000256" key="4">
    <source>
        <dbReference type="ARBA" id="ARBA00022519"/>
    </source>
</evidence>
<reference evidence="10 11" key="1">
    <citation type="submission" date="2020-09" db="EMBL/GenBank/DDBJ databases">
        <title>Roseomonas.</title>
        <authorList>
            <person name="Zhu W."/>
        </authorList>
    </citation>
    <scope>NUCLEOTIDE SEQUENCE [LARGE SCALE GENOMIC DNA]</scope>
    <source>
        <strain evidence="10 11">573</strain>
    </source>
</reference>
<evidence type="ECO:0000256" key="1">
    <source>
        <dbReference type="ARBA" id="ARBA00004429"/>
    </source>
</evidence>
<sequence length="267" mass="28850">MTRRTGPWEWAFLALCAVILVFLMIPTLLILPMSVSPTESLAFPPRGFSLKWYETFFGDPEWVAATLFSLEIAAWTTLCSSVIGTMGAIALVRGRLPGRQTLEALLLAPLIVPHIIVAIAVYLQFAPLGLTGTRLGFVLIHTALAVPYVVLVVSAALQRLPPSLEMAGLNLGASRLRCFWSITMPLIGPAILAGAVFAALASFDETVVSFFISGIEHKTITRKMFEDIEFNVSPVIAAASTVFVVGTVALMWFADMAKRAAARRGAQ</sequence>
<dbReference type="Pfam" id="PF00528">
    <property type="entry name" value="BPD_transp_1"/>
    <property type="match status" value="1"/>
</dbReference>
<dbReference type="PROSITE" id="PS50928">
    <property type="entry name" value="ABC_TM1"/>
    <property type="match status" value="1"/>
</dbReference>
<keyword evidence="2 8" id="KW-0813">Transport</keyword>
<evidence type="ECO:0000256" key="2">
    <source>
        <dbReference type="ARBA" id="ARBA00022448"/>
    </source>
</evidence>
<comment type="caution">
    <text evidence="10">The sequence shown here is derived from an EMBL/GenBank/DDBJ whole genome shotgun (WGS) entry which is preliminary data.</text>
</comment>
<evidence type="ECO:0000256" key="5">
    <source>
        <dbReference type="ARBA" id="ARBA00022692"/>
    </source>
</evidence>
<comment type="subcellular location">
    <subcellularLocation>
        <location evidence="1">Cell inner membrane</location>
        <topology evidence="1">Multi-pass membrane protein</topology>
    </subcellularLocation>
    <subcellularLocation>
        <location evidence="8">Cell membrane</location>
        <topology evidence="8">Multi-pass membrane protein</topology>
    </subcellularLocation>
</comment>
<evidence type="ECO:0000256" key="3">
    <source>
        <dbReference type="ARBA" id="ARBA00022475"/>
    </source>
</evidence>
<proteinExistence type="inferred from homology"/>
<accession>A0ABS3KPR1</accession>
<keyword evidence="5 8" id="KW-0812">Transmembrane</keyword>
<evidence type="ECO:0000313" key="10">
    <source>
        <dbReference type="EMBL" id="MBO1079471.1"/>
    </source>
</evidence>
<name>A0ABS3KPR1_9PROT</name>
<evidence type="ECO:0000256" key="7">
    <source>
        <dbReference type="ARBA" id="ARBA00023136"/>
    </source>
</evidence>
<feature type="transmembrane region" description="Helical" evidence="8">
    <location>
        <begin position="135"/>
        <end position="157"/>
    </location>
</feature>